<protein>
    <submittedName>
        <fullName evidence="2">Uncharacterized protein</fullName>
    </submittedName>
</protein>
<proteinExistence type="predicted"/>
<dbReference type="EMBL" id="BORQ01000003">
    <property type="protein sequence ID" value="GIO31679.1"/>
    <property type="molecule type" value="Genomic_DNA"/>
</dbReference>
<reference evidence="2" key="1">
    <citation type="submission" date="2021-03" db="EMBL/GenBank/DDBJ databases">
        <title>Antimicrobial resistance genes in bacteria isolated from Japanese honey, and their potential for conferring macrolide and lincosamide resistance in the American foulbrood pathogen Paenibacillus larvae.</title>
        <authorList>
            <person name="Okamoto M."/>
            <person name="Kumagai M."/>
            <person name="Kanamori H."/>
            <person name="Takamatsu D."/>
        </authorList>
    </citation>
    <scope>NUCLEOTIDE SEQUENCE</scope>
    <source>
        <strain evidence="2">J2TS6</strain>
    </source>
</reference>
<organism evidence="2 3">
    <name type="scientific">Paenibacillus albilobatus</name>
    <dbReference type="NCBI Taxonomy" id="2716884"/>
    <lineage>
        <taxon>Bacteria</taxon>
        <taxon>Bacillati</taxon>
        <taxon>Bacillota</taxon>
        <taxon>Bacilli</taxon>
        <taxon>Bacillales</taxon>
        <taxon>Paenibacillaceae</taxon>
        <taxon>Paenibacillus</taxon>
    </lineage>
</organism>
<keyword evidence="3" id="KW-1185">Reference proteome</keyword>
<dbReference type="Proteomes" id="UP000679779">
    <property type="component" value="Unassembled WGS sequence"/>
</dbReference>
<keyword evidence="1" id="KW-0472">Membrane</keyword>
<keyword evidence="1" id="KW-1133">Transmembrane helix</keyword>
<evidence type="ECO:0000313" key="3">
    <source>
        <dbReference type="Proteomes" id="UP000679779"/>
    </source>
</evidence>
<evidence type="ECO:0000256" key="1">
    <source>
        <dbReference type="SAM" id="Phobius"/>
    </source>
</evidence>
<evidence type="ECO:0000313" key="2">
    <source>
        <dbReference type="EMBL" id="GIO31679.1"/>
    </source>
</evidence>
<comment type="caution">
    <text evidence="2">The sequence shown here is derived from an EMBL/GenBank/DDBJ whole genome shotgun (WGS) entry which is preliminary data.</text>
</comment>
<name>A0A919XH91_9BACL</name>
<feature type="transmembrane region" description="Helical" evidence="1">
    <location>
        <begin position="7"/>
        <end position="28"/>
    </location>
</feature>
<gene>
    <name evidence="2" type="ORF">J2TS6_28200</name>
</gene>
<sequence>MRKSWKITIPIILVLIILGVLYINNIGYGNLKYMYRLHTTNQSVIFAQNDENGNGQYLTRVNDPVKLLQERLENRGWKFSKQDGAGYFFERDNQEIIITIKKWNHSYYIYKVPNNSIDIEGYPAQKGGAFV</sequence>
<dbReference type="AlphaFoldDB" id="A0A919XH91"/>
<keyword evidence="1" id="KW-0812">Transmembrane</keyword>
<accession>A0A919XH91</accession>